<name>A0A8K0EMS6_BRALA</name>
<feature type="compositionally biased region" description="Polar residues" evidence="1">
    <location>
        <begin position="245"/>
        <end position="260"/>
    </location>
</feature>
<dbReference type="InterPro" id="IPR013320">
    <property type="entry name" value="ConA-like_dom_sf"/>
</dbReference>
<dbReference type="OrthoDB" id="10106982at2759"/>
<keyword evidence="2" id="KW-1133">Transmembrane helix</keyword>
<feature type="chain" id="PRO_5035441334" evidence="3">
    <location>
        <begin position="20"/>
        <end position="323"/>
    </location>
</feature>
<evidence type="ECO:0000313" key="6">
    <source>
        <dbReference type="Proteomes" id="UP000838412"/>
    </source>
</evidence>
<organism evidence="5 6">
    <name type="scientific">Branchiostoma lanceolatum</name>
    <name type="common">Common lancelet</name>
    <name type="synonym">Amphioxus lanceolatum</name>
    <dbReference type="NCBI Taxonomy" id="7740"/>
    <lineage>
        <taxon>Eukaryota</taxon>
        <taxon>Metazoa</taxon>
        <taxon>Chordata</taxon>
        <taxon>Cephalochordata</taxon>
        <taxon>Leptocardii</taxon>
        <taxon>Amphioxiformes</taxon>
        <taxon>Branchiostomatidae</taxon>
        <taxon>Branchiostoma</taxon>
    </lineage>
</organism>
<reference evidence="5" key="1">
    <citation type="submission" date="2022-01" db="EMBL/GenBank/DDBJ databases">
        <authorList>
            <person name="Braso-Vives M."/>
        </authorList>
    </citation>
    <scope>NUCLEOTIDE SEQUENCE</scope>
</reference>
<evidence type="ECO:0000259" key="4">
    <source>
        <dbReference type="PROSITE" id="PS50060"/>
    </source>
</evidence>
<keyword evidence="6" id="KW-1185">Reference proteome</keyword>
<keyword evidence="3" id="KW-0732">Signal</keyword>
<keyword evidence="2" id="KW-0812">Transmembrane</keyword>
<dbReference type="GO" id="GO:0016020">
    <property type="term" value="C:membrane"/>
    <property type="evidence" value="ECO:0007669"/>
    <property type="project" value="InterPro"/>
</dbReference>
<dbReference type="Gene3D" id="2.60.120.200">
    <property type="match status" value="1"/>
</dbReference>
<proteinExistence type="predicted"/>
<dbReference type="AlphaFoldDB" id="A0A8K0EMS6"/>
<dbReference type="Pfam" id="PF00629">
    <property type="entry name" value="MAM"/>
    <property type="match status" value="1"/>
</dbReference>
<feature type="region of interest" description="Disordered" evidence="1">
    <location>
        <begin position="197"/>
        <end position="260"/>
    </location>
</feature>
<protein>
    <submittedName>
        <fullName evidence="5">Hypp1281 protein</fullName>
    </submittedName>
</protein>
<accession>A0A8K0EMS6</accession>
<dbReference type="InterPro" id="IPR000998">
    <property type="entry name" value="MAM_dom"/>
</dbReference>
<gene>
    <name evidence="5" type="primary">Hypp1281</name>
    <name evidence="5" type="ORF">BLAG_LOCUS13537</name>
</gene>
<dbReference type="Proteomes" id="UP000838412">
    <property type="component" value="Chromosome 2"/>
</dbReference>
<feature type="transmembrane region" description="Helical" evidence="2">
    <location>
        <begin position="269"/>
        <end position="292"/>
    </location>
</feature>
<evidence type="ECO:0000256" key="2">
    <source>
        <dbReference type="SAM" id="Phobius"/>
    </source>
</evidence>
<evidence type="ECO:0000313" key="5">
    <source>
        <dbReference type="EMBL" id="CAH1253945.1"/>
    </source>
</evidence>
<dbReference type="EMBL" id="OV696687">
    <property type="protein sequence ID" value="CAH1253945.1"/>
    <property type="molecule type" value="Genomic_DNA"/>
</dbReference>
<feature type="compositionally biased region" description="Polar residues" evidence="1">
    <location>
        <begin position="197"/>
        <end position="220"/>
    </location>
</feature>
<evidence type="ECO:0000256" key="3">
    <source>
        <dbReference type="SAM" id="SignalP"/>
    </source>
</evidence>
<keyword evidence="2" id="KW-0472">Membrane</keyword>
<feature type="domain" description="MAM" evidence="4">
    <location>
        <begin position="33"/>
        <end position="184"/>
    </location>
</feature>
<dbReference type="PROSITE" id="PS50060">
    <property type="entry name" value="MAM_2"/>
    <property type="match status" value="1"/>
</dbReference>
<feature type="signal peptide" evidence="3">
    <location>
        <begin position="1"/>
        <end position="19"/>
    </location>
</feature>
<evidence type="ECO:0000256" key="1">
    <source>
        <dbReference type="SAM" id="MobiDB-lite"/>
    </source>
</evidence>
<sequence length="323" mass="35019">MKLAPTISSILLFSRFVFASTTSTIGLDNAEQYRCSFDVNVCGWAMEGPIYNGPGGCDHGWPNDTSNGVTASGMYVCFFLEHLPTVFPDMDRARLTSPTINTTHHLVFSFAVGTVRPPNSTYLNVILVNETGVETLLCSTSELLSPWQRIYVGVVQPGPYQIVIEGVPDLPFYPNFGIDDLTLTAVENASTINNFSPTTSQTEITSGISKNPAFKTTPQEETSRHPIPSKTLMTTSKKGEVPTKSLATNTTSKDGQVGQQSGHNDNLDIIALAVVPSVVGCLIAVAGALFYIRKIRNKRSSFSVERSRKASGMVLSQTELIEL</sequence>
<dbReference type="SUPFAM" id="SSF49899">
    <property type="entry name" value="Concanavalin A-like lectins/glucanases"/>
    <property type="match status" value="1"/>
</dbReference>